<dbReference type="KEGG" id="tra:Trad_1319"/>
<dbReference type="Proteomes" id="UP000000379">
    <property type="component" value="Chromosome"/>
</dbReference>
<dbReference type="PANTHER" id="PTHR46112">
    <property type="entry name" value="AMINOPEPTIDASE"/>
    <property type="match status" value="1"/>
</dbReference>
<dbReference type="PRINTS" id="PR00599">
    <property type="entry name" value="MAPEPTIDASE"/>
</dbReference>
<protein>
    <submittedName>
        <fullName evidence="2">Peptidase M24</fullName>
    </submittedName>
</protein>
<dbReference type="eggNOG" id="COG0006">
    <property type="taxonomic scope" value="Bacteria"/>
</dbReference>
<keyword evidence="3" id="KW-1185">Reference proteome</keyword>
<reference evidence="2 3" key="2">
    <citation type="journal article" date="2011" name="Stand. Genomic Sci.">
        <title>Complete genome sequence of Truepera radiovictrix type strain (RQ-24).</title>
        <authorList>
            <person name="Ivanova N."/>
            <person name="Rohde C."/>
            <person name="Munk C."/>
            <person name="Nolan M."/>
            <person name="Lucas S."/>
            <person name="Del Rio T.G."/>
            <person name="Tice H."/>
            <person name="Deshpande S."/>
            <person name="Cheng J.F."/>
            <person name="Tapia R."/>
            <person name="Han C."/>
            <person name="Goodwin L."/>
            <person name="Pitluck S."/>
            <person name="Liolios K."/>
            <person name="Mavromatis K."/>
            <person name="Mikhailova N."/>
            <person name="Pati A."/>
            <person name="Chen A."/>
            <person name="Palaniappan K."/>
            <person name="Land M."/>
            <person name="Hauser L."/>
            <person name="Chang Y.J."/>
            <person name="Jeffries C.D."/>
            <person name="Brambilla E."/>
            <person name="Rohde M."/>
            <person name="Goker M."/>
            <person name="Tindall B.J."/>
            <person name="Woyke T."/>
            <person name="Bristow J."/>
            <person name="Eisen J.A."/>
            <person name="Markowitz V."/>
            <person name="Hugenholtz P."/>
            <person name="Kyrpides N.C."/>
            <person name="Klenk H.P."/>
            <person name="Lapidus A."/>
        </authorList>
    </citation>
    <scope>NUCLEOTIDE SEQUENCE [LARGE SCALE GENOMIC DNA]</scope>
    <source>
        <strain evidence="3">DSM 17093 / CIP 108686 / LMG 22925 / RQ-24</strain>
    </source>
</reference>
<organism evidence="2 3">
    <name type="scientific">Truepera radiovictrix (strain DSM 17093 / CIP 108686 / LMG 22925 / RQ-24)</name>
    <dbReference type="NCBI Taxonomy" id="649638"/>
    <lineage>
        <taxon>Bacteria</taxon>
        <taxon>Thermotogati</taxon>
        <taxon>Deinococcota</taxon>
        <taxon>Deinococci</taxon>
        <taxon>Trueperales</taxon>
        <taxon>Trueperaceae</taxon>
        <taxon>Truepera</taxon>
    </lineage>
</organism>
<feature type="domain" description="Peptidase M24" evidence="1">
    <location>
        <begin position="162"/>
        <end position="379"/>
    </location>
</feature>
<dbReference type="OrthoDB" id="9765815at2"/>
<name>D7CWP2_TRURR</name>
<dbReference type="PANTHER" id="PTHR46112:SF8">
    <property type="entry name" value="CYTOPLASMIC PEPTIDASE PEPQ-RELATED"/>
    <property type="match status" value="1"/>
</dbReference>
<reference evidence="3" key="1">
    <citation type="submission" date="2010-05" db="EMBL/GenBank/DDBJ databases">
        <title>The complete genome of Truepera radiovictris DSM 17093.</title>
        <authorList>
            <consortium name="US DOE Joint Genome Institute (JGI-PGF)"/>
            <person name="Lucas S."/>
            <person name="Copeland A."/>
            <person name="Lapidus A."/>
            <person name="Glavina del Rio T."/>
            <person name="Dalin E."/>
            <person name="Tice H."/>
            <person name="Bruce D."/>
            <person name="Goodwin L."/>
            <person name="Pitluck S."/>
            <person name="Kyrpides N."/>
            <person name="Mavromatis K."/>
            <person name="Ovchinnikova G."/>
            <person name="Munk A.C."/>
            <person name="Detter J.C."/>
            <person name="Han C."/>
            <person name="Tapia R."/>
            <person name="Land M."/>
            <person name="Hauser L."/>
            <person name="Markowitz V."/>
            <person name="Cheng J.-F."/>
            <person name="Hugenholtz P."/>
            <person name="Woyke T."/>
            <person name="Wu D."/>
            <person name="Tindall B."/>
            <person name="Pomrenke H.G."/>
            <person name="Brambilla E."/>
            <person name="Klenk H.-P."/>
            <person name="Eisen J.A."/>
        </authorList>
    </citation>
    <scope>NUCLEOTIDE SEQUENCE [LARGE SCALE GENOMIC DNA]</scope>
    <source>
        <strain evidence="3">DSM 17093 / CIP 108686 / LMG 22925 / RQ-24</strain>
    </source>
</reference>
<evidence type="ECO:0000313" key="3">
    <source>
        <dbReference type="Proteomes" id="UP000000379"/>
    </source>
</evidence>
<accession>D7CWP2</accession>
<dbReference type="EMBL" id="CP002049">
    <property type="protein sequence ID" value="ADI14441.1"/>
    <property type="molecule type" value="Genomic_DNA"/>
</dbReference>
<dbReference type="InterPro" id="IPR000994">
    <property type="entry name" value="Pept_M24"/>
</dbReference>
<dbReference type="RefSeq" id="WP_013177811.1">
    <property type="nucleotide sequence ID" value="NC_014221.1"/>
</dbReference>
<evidence type="ECO:0000313" key="2">
    <source>
        <dbReference type="EMBL" id="ADI14441.1"/>
    </source>
</evidence>
<evidence type="ECO:0000259" key="1">
    <source>
        <dbReference type="Pfam" id="PF00557"/>
    </source>
</evidence>
<proteinExistence type="predicted"/>
<dbReference type="GO" id="GO:0008235">
    <property type="term" value="F:metalloexopeptidase activity"/>
    <property type="evidence" value="ECO:0007669"/>
    <property type="project" value="UniProtKB-ARBA"/>
</dbReference>
<sequence length="395" mass="42421">MTPSDLTLIREKQAQLDALLPSLEADAWLVLCREGSDPATLLFANTEMVGEAAFLLTKSGQKFAVVADYDVAPIAASGAFAITPYGQGGFEAPLGALLERAQPKTLALDFSESDPLADGLSVGLYRKLRRVLGWDDFESRIRSAQGILDALRSQKTPEEVRRIREAVRVTERVLDELGAFLRPGVSELEAAAFVKARHRHYGVTHSFGDGANVMVGNAGIGHRPASEARVTPGDVVVVDMGVYVEGYTSDIQRTYYARREGESGPPESVQHRFVTGRGAMMRAIDAIAPGKRGFEIDAVAREHLEAGGITPYPHALGHQIGRTVHDGGTLLAPLGARYGERGNVPLRENEVYTVEPVVHGVTGQSGAPIGLEQDVLVTAQGAELLSTPPRELTLI</sequence>
<dbReference type="SUPFAM" id="SSF55920">
    <property type="entry name" value="Creatinase/aminopeptidase"/>
    <property type="match status" value="1"/>
</dbReference>
<dbReference type="HOGENOM" id="CLU_017266_4_2_0"/>
<dbReference type="Pfam" id="PF00557">
    <property type="entry name" value="Peptidase_M24"/>
    <property type="match status" value="1"/>
</dbReference>
<dbReference type="AlphaFoldDB" id="D7CWP2"/>
<dbReference type="InterPro" id="IPR036005">
    <property type="entry name" value="Creatinase/aminopeptidase-like"/>
</dbReference>
<dbReference type="STRING" id="649638.Trad_1319"/>
<gene>
    <name evidence="2" type="ordered locus">Trad_1319</name>
</gene>
<dbReference type="InterPro" id="IPR050659">
    <property type="entry name" value="Peptidase_M24B"/>
</dbReference>
<dbReference type="InterPro" id="IPR001714">
    <property type="entry name" value="Pept_M24_MAP"/>
</dbReference>
<dbReference type="Gene3D" id="3.90.230.10">
    <property type="entry name" value="Creatinase/methionine aminopeptidase superfamily"/>
    <property type="match status" value="1"/>
</dbReference>
<dbReference type="GO" id="GO:0004177">
    <property type="term" value="F:aminopeptidase activity"/>
    <property type="evidence" value="ECO:0007669"/>
    <property type="project" value="UniProtKB-ARBA"/>
</dbReference>